<accession>A0AA36NG84</accession>
<organism evidence="2 3">
    <name type="scientific">Effrenium voratum</name>
    <dbReference type="NCBI Taxonomy" id="2562239"/>
    <lineage>
        <taxon>Eukaryota</taxon>
        <taxon>Sar</taxon>
        <taxon>Alveolata</taxon>
        <taxon>Dinophyceae</taxon>
        <taxon>Suessiales</taxon>
        <taxon>Symbiodiniaceae</taxon>
        <taxon>Effrenium</taxon>
    </lineage>
</organism>
<dbReference type="EMBL" id="CAUJNA010003605">
    <property type="protein sequence ID" value="CAJ1405877.1"/>
    <property type="molecule type" value="Genomic_DNA"/>
</dbReference>
<reference evidence="2" key="1">
    <citation type="submission" date="2023-08" db="EMBL/GenBank/DDBJ databases">
        <authorList>
            <person name="Chen Y."/>
            <person name="Shah S."/>
            <person name="Dougan E. K."/>
            <person name="Thang M."/>
            <person name="Chan C."/>
        </authorList>
    </citation>
    <scope>NUCLEOTIDE SEQUENCE</scope>
</reference>
<keyword evidence="3" id="KW-1185">Reference proteome</keyword>
<sequence>MFRLLSLALVAAAEVSVDHALLDDDQCAGDDTCGLNALQMKGQKMSQESEAGWLKDISSAEKTHFKRILAPLQKPIVANYKNLEQLELFVNYTMEKVENATGSFVVWNRKSLLQEETDELATTGSRRRSTLSESEELPPRAKYVNKILIYLNKEMDAVWNYNTIVDRKRWGVGNTITSSPYGPHGEHPERWKANGTFPLPEKRPDGPVLSPANSLKMSLKANTHKYENKYATQLQQDYQSLIDNINDVAEKSDMLRARLFKMDVYAEKFQDLPSGVWNKIDAQS</sequence>
<gene>
    <name evidence="2" type="ORF">EVOR1521_LOCUS27983</name>
</gene>
<proteinExistence type="predicted"/>
<keyword evidence="1" id="KW-0732">Signal</keyword>
<dbReference type="Proteomes" id="UP001178507">
    <property type="component" value="Unassembled WGS sequence"/>
</dbReference>
<evidence type="ECO:0000313" key="3">
    <source>
        <dbReference type="Proteomes" id="UP001178507"/>
    </source>
</evidence>
<dbReference type="AlphaFoldDB" id="A0AA36NG84"/>
<feature type="signal peptide" evidence="1">
    <location>
        <begin position="1"/>
        <end position="20"/>
    </location>
</feature>
<evidence type="ECO:0000313" key="2">
    <source>
        <dbReference type="EMBL" id="CAJ1405877.1"/>
    </source>
</evidence>
<comment type="caution">
    <text evidence="2">The sequence shown here is derived from an EMBL/GenBank/DDBJ whole genome shotgun (WGS) entry which is preliminary data.</text>
</comment>
<feature type="chain" id="PRO_5041466566" evidence="1">
    <location>
        <begin position="21"/>
        <end position="284"/>
    </location>
</feature>
<name>A0AA36NG84_9DINO</name>
<protein>
    <submittedName>
        <fullName evidence="2">Uncharacterized protein</fullName>
    </submittedName>
</protein>
<evidence type="ECO:0000256" key="1">
    <source>
        <dbReference type="SAM" id="SignalP"/>
    </source>
</evidence>